<accession>A0A9P3LDW3</accession>
<sequence>MKTIHAIPEELVREILHLALLIPSEDGFYDDQLREAGRVERKYGAPLAAHIPLVCRKHALHHLARARGSDAGCRCGRACRGGSAVHSCVLSAACLTFGAARRGVFFTFLAAWHT</sequence>
<dbReference type="EMBL" id="BPQB01000023">
    <property type="protein sequence ID" value="GJE91916.1"/>
    <property type="molecule type" value="Genomic_DNA"/>
</dbReference>
<keyword evidence="2" id="KW-1185">Reference proteome</keyword>
<organism evidence="1 2">
    <name type="scientific">Phanerochaete sordida</name>
    <dbReference type="NCBI Taxonomy" id="48140"/>
    <lineage>
        <taxon>Eukaryota</taxon>
        <taxon>Fungi</taxon>
        <taxon>Dikarya</taxon>
        <taxon>Basidiomycota</taxon>
        <taxon>Agaricomycotina</taxon>
        <taxon>Agaricomycetes</taxon>
        <taxon>Polyporales</taxon>
        <taxon>Phanerochaetaceae</taxon>
        <taxon>Phanerochaete</taxon>
    </lineage>
</organism>
<proteinExistence type="predicted"/>
<dbReference type="AlphaFoldDB" id="A0A9P3LDW3"/>
<protein>
    <submittedName>
        <fullName evidence="1">Uncharacterized protein</fullName>
    </submittedName>
</protein>
<evidence type="ECO:0000313" key="1">
    <source>
        <dbReference type="EMBL" id="GJE91916.1"/>
    </source>
</evidence>
<name>A0A9P3LDW3_9APHY</name>
<evidence type="ECO:0000313" key="2">
    <source>
        <dbReference type="Proteomes" id="UP000703269"/>
    </source>
</evidence>
<dbReference type="Proteomes" id="UP000703269">
    <property type="component" value="Unassembled WGS sequence"/>
</dbReference>
<reference evidence="1 2" key="1">
    <citation type="submission" date="2021-08" db="EMBL/GenBank/DDBJ databases">
        <title>Draft Genome Sequence of Phanerochaete sordida strain YK-624.</title>
        <authorList>
            <person name="Mori T."/>
            <person name="Dohra H."/>
            <person name="Suzuki T."/>
            <person name="Kawagishi H."/>
            <person name="Hirai H."/>
        </authorList>
    </citation>
    <scope>NUCLEOTIDE SEQUENCE [LARGE SCALE GENOMIC DNA]</scope>
    <source>
        <strain evidence="1 2">YK-624</strain>
    </source>
</reference>
<comment type="caution">
    <text evidence="1">The sequence shown here is derived from an EMBL/GenBank/DDBJ whole genome shotgun (WGS) entry which is preliminary data.</text>
</comment>
<gene>
    <name evidence="1" type="ORF">PsYK624_080680</name>
</gene>